<organism evidence="1 2">
    <name type="scientific">Eumeta variegata</name>
    <name type="common">Bagworm moth</name>
    <name type="synonym">Eumeta japonica</name>
    <dbReference type="NCBI Taxonomy" id="151549"/>
    <lineage>
        <taxon>Eukaryota</taxon>
        <taxon>Metazoa</taxon>
        <taxon>Ecdysozoa</taxon>
        <taxon>Arthropoda</taxon>
        <taxon>Hexapoda</taxon>
        <taxon>Insecta</taxon>
        <taxon>Pterygota</taxon>
        <taxon>Neoptera</taxon>
        <taxon>Endopterygota</taxon>
        <taxon>Lepidoptera</taxon>
        <taxon>Glossata</taxon>
        <taxon>Ditrysia</taxon>
        <taxon>Tineoidea</taxon>
        <taxon>Psychidae</taxon>
        <taxon>Oiketicinae</taxon>
        <taxon>Eumeta</taxon>
    </lineage>
</organism>
<accession>A0A4C1W5F9</accession>
<reference evidence="1 2" key="1">
    <citation type="journal article" date="2019" name="Commun. Biol.">
        <title>The bagworm genome reveals a unique fibroin gene that provides high tensile strength.</title>
        <authorList>
            <person name="Kono N."/>
            <person name="Nakamura H."/>
            <person name="Ohtoshi R."/>
            <person name="Tomita M."/>
            <person name="Numata K."/>
            <person name="Arakawa K."/>
        </authorList>
    </citation>
    <scope>NUCLEOTIDE SEQUENCE [LARGE SCALE GENOMIC DNA]</scope>
</reference>
<sequence>MRSRPLGAATPDLYSHAKRTLCDIGVESVFDIHDRSSTMHGYARTIRNLISICVGFNFDKCQPHGAAAFRFKEHHKSRGLRSGVRAFYAHLITRQGKTLTPPGIPKSGPSRVQFPHSSWRCPLNARPQPSDKIGGRRTYTLLRQEFSALHRMRLLSRCAVLKKK</sequence>
<name>A0A4C1W5F9_EUMVA</name>
<evidence type="ECO:0000313" key="1">
    <source>
        <dbReference type="EMBL" id="GBP46243.1"/>
    </source>
</evidence>
<dbReference type="EMBL" id="BGZK01000480">
    <property type="protein sequence ID" value="GBP46243.1"/>
    <property type="molecule type" value="Genomic_DNA"/>
</dbReference>
<dbReference type="Proteomes" id="UP000299102">
    <property type="component" value="Unassembled WGS sequence"/>
</dbReference>
<comment type="caution">
    <text evidence="1">The sequence shown here is derived from an EMBL/GenBank/DDBJ whole genome shotgun (WGS) entry which is preliminary data.</text>
</comment>
<keyword evidence="2" id="KW-1185">Reference proteome</keyword>
<protein>
    <submittedName>
        <fullName evidence="1">Uncharacterized protein</fullName>
    </submittedName>
</protein>
<dbReference type="AlphaFoldDB" id="A0A4C1W5F9"/>
<proteinExistence type="predicted"/>
<gene>
    <name evidence="1" type="ORF">EVAR_30372_1</name>
</gene>
<evidence type="ECO:0000313" key="2">
    <source>
        <dbReference type="Proteomes" id="UP000299102"/>
    </source>
</evidence>